<dbReference type="PANTHER" id="PTHR10629:SF52">
    <property type="entry name" value="DNA (CYTOSINE-5)-METHYLTRANSFERASE 1"/>
    <property type="match status" value="1"/>
</dbReference>
<evidence type="ECO:0000256" key="2">
    <source>
        <dbReference type="ARBA" id="ARBA00022603"/>
    </source>
</evidence>
<dbReference type="GO" id="GO:0003886">
    <property type="term" value="F:DNA (cytosine-5-)-methyltransferase activity"/>
    <property type="evidence" value="ECO:0007669"/>
    <property type="project" value="UniProtKB-EC"/>
</dbReference>
<dbReference type="Gene3D" id="3.40.50.150">
    <property type="entry name" value="Vaccinia Virus protein VP39"/>
    <property type="match status" value="1"/>
</dbReference>
<dbReference type="Gene3D" id="3.90.120.10">
    <property type="entry name" value="DNA Methylase, subunit A, domain 2"/>
    <property type="match status" value="1"/>
</dbReference>
<evidence type="ECO:0000256" key="6">
    <source>
        <dbReference type="SAM" id="MobiDB-lite"/>
    </source>
</evidence>
<dbReference type="AlphaFoldDB" id="A0A9P8JQY9"/>
<feature type="compositionally biased region" description="Polar residues" evidence="6">
    <location>
        <begin position="1"/>
        <end position="13"/>
    </location>
</feature>
<dbReference type="Pfam" id="PF00145">
    <property type="entry name" value="DNA_methylase"/>
    <property type="match status" value="2"/>
</dbReference>
<dbReference type="EC" id="2.1.1.37" evidence="1"/>
<reference evidence="7" key="1">
    <citation type="journal article" date="2021" name="J Fungi (Basel)">
        <title>Virulence traits and population genomics of the black yeast Aureobasidium melanogenum.</title>
        <authorList>
            <person name="Cernosa A."/>
            <person name="Sun X."/>
            <person name="Gostincar C."/>
            <person name="Fang C."/>
            <person name="Gunde-Cimerman N."/>
            <person name="Song Z."/>
        </authorList>
    </citation>
    <scope>NUCLEOTIDE SEQUENCE</scope>
    <source>
        <strain evidence="7">EXF-9298</strain>
    </source>
</reference>
<accession>A0A9P8JQY9</accession>
<feature type="active site" evidence="5">
    <location>
        <position position="422"/>
    </location>
</feature>
<evidence type="ECO:0000313" key="8">
    <source>
        <dbReference type="Proteomes" id="UP000729357"/>
    </source>
</evidence>
<evidence type="ECO:0000256" key="4">
    <source>
        <dbReference type="ARBA" id="ARBA00022691"/>
    </source>
</evidence>
<evidence type="ECO:0000313" key="7">
    <source>
        <dbReference type="EMBL" id="KAG9972346.1"/>
    </source>
</evidence>
<proteinExistence type="inferred from homology"/>
<dbReference type="PROSITE" id="PS51679">
    <property type="entry name" value="SAM_MT_C5"/>
    <property type="match status" value="1"/>
</dbReference>
<dbReference type="InterPro" id="IPR001525">
    <property type="entry name" value="C5_MeTfrase"/>
</dbReference>
<dbReference type="GO" id="GO:0044027">
    <property type="term" value="P:negative regulation of gene expression via chromosomal CpG island methylation"/>
    <property type="evidence" value="ECO:0007669"/>
    <property type="project" value="TreeGrafter"/>
</dbReference>
<dbReference type="InterPro" id="IPR050390">
    <property type="entry name" value="C5-Methyltransferase"/>
</dbReference>
<evidence type="ECO:0000256" key="3">
    <source>
        <dbReference type="ARBA" id="ARBA00022679"/>
    </source>
</evidence>
<dbReference type="PRINTS" id="PR00105">
    <property type="entry name" value="C5METTRFRASE"/>
</dbReference>
<keyword evidence="8" id="KW-1185">Reference proteome</keyword>
<feature type="non-terminal residue" evidence="7">
    <location>
        <position position="679"/>
    </location>
</feature>
<keyword evidence="4 5" id="KW-0949">S-adenosyl-L-methionine</keyword>
<evidence type="ECO:0000256" key="5">
    <source>
        <dbReference type="PROSITE-ProRule" id="PRU01016"/>
    </source>
</evidence>
<dbReference type="SUPFAM" id="SSF53335">
    <property type="entry name" value="S-adenosyl-L-methionine-dependent methyltransferases"/>
    <property type="match status" value="1"/>
</dbReference>
<keyword evidence="3 5" id="KW-0808">Transferase</keyword>
<dbReference type="EMBL" id="JAHFXS010002427">
    <property type="protein sequence ID" value="KAG9972346.1"/>
    <property type="molecule type" value="Genomic_DNA"/>
</dbReference>
<dbReference type="Proteomes" id="UP000729357">
    <property type="component" value="Unassembled WGS sequence"/>
</dbReference>
<sequence length="679" mass="76672">MANFASHLSTMRRPSSVMPSRLGSSHDPIMIDNDDDDDDGVDYINTDFYSAVMIDSDEDEAEDEDEVQFISERTRVVDSEQRWGAPQVPPRPARSTKKKSNPSVIYEPRTKPIVNTSFLQGHWIVETFCLVPGLVVELQVAPTRPHEFKDCGDFLRIQSIYEDLDTKIVYLRGLLYRRTRTLSGMLPRKLNEVYQVLQQNLEDPRAIQIQSLHDVPVSLVVRTRCLKHTNVPFPENSFRTREDMYGQSKQFRQDNAQLTCRWKRVFQYACAEDLKKGHPQQQSLQRITDVECDEDFRVPDFVLRKAVPKIKSDLTDSDLTADEAVDQDTQQLIGLMSGTHISDTDSAYTFADFFCGAGGVSVGARQAGFKIVYGVDHDKDACATYSLNFPGTTVFQETINYNLTVRVQENAHVRCVHMSTVCKTISTAYTVRGKNHDANEATLFTISDILRKTTPMVATLEQTFGALNPGKIQLFNSFVLQFTSMNYSVRWAVHTLSEFGVPQKRKRLIMIASCPGHPLPDFPMPTHAPEPESPVPGLKPSVTIFDALRPIHRNTPNHHPARLTAKDFAPYSPHQLLRGCITTSGGQNNWHPSGKRPMTEREYACLQTFPLDHVFVGTRSSVVQQIGNAVPPAFSRKLYESICKTLEEVDKQDLENAGVIQIDHDEEMMDDGRIVVDLT</sequence>
<dbReference type="GO" id="GO:0032259">
    <property type="term" value="P:methylation"/>
    <property type="evidence" value="ECO:0007669"/>
    <property type="project" value="UniProtKB-KW"/>
</dbReference>
<feature type="region of interest" description="Disordered" evidence="6">
    <location>
        <begin position="80"/>
        <end position="103"/>
    </location>
</feature>
<reference evidence="7" key="2">
    <citation type="submission" date="2021-08" db="EMBL/GenBank/DDBJ databases">
        <authorList>
            <person name="Gostincar C."/>
            <person name="Sun X."/>
            <person name="Song Z."/>
            <person name="Gunde-Cimerman N."/>
        </authorList>
    </citation>
    <scope>NUCLEOTIDE SEQUENCE</scope>
    <source>
        <strain evidence="7">EXF-9298</strain>
    </source>
</reference>
<dbReference type="InterPro" id="IPR029063">
    <property type="entry name" value="SAM-dependent_MTases_sf"/>
</dbReference>
<organism evidence="7 8">
    <name type="scientific">Aureobasidium melanogenum</name>
    <name type="common">Aureobasidium pullulans var. melanogenum</name>
    <dbReference type="NCBI Taxonomy" id="46634"/>
    <lineage>
        <taxon>Eukaryota</taxon>
        <taxon>Fungi</taxon>
        <taxon>Dikarya</taxon>
        <taxon>Ascomycota</taxon>
        <taxon>Pezizomycotina</taxon>
        <taxon>Dothideomycetes</taxon>
        <taxon>Dothideomycetidae</taxon>
        <taxon>Dothideales</taxon>
        <taxon>Saccotheciaceae</taxon>
        <taxon>Aureobasidium</taxon>
    </lineage>
</organism>
<comment type="similarity">
    <text evidence="5">Belongs to the class I-like SAM-binding methyltransferase superfamily. C5-methyltransferase family.</text>
</comment>
<protein>
    <recommendedName>
        <fullName evidence="1">DNA (cytosine-5-)-methyltransferase</fullName>
        <ecNumber evidence="1">2.1.1.37</ecNumber>
    </recommendedName>
</protein>
<name>A0A9P8JQY9_AURME</name>
<comment type="caution">
    <text evidence="7">The sequence shown here is derived from an EMBL/GenBank/DDBJ whole genome shotgun (WGS) entry which is preliminary data.</text>
</comment>
<keyword evidence="2 5" id="KW-0489">Methyltransferase</keyword>
<dbReference type="GO" id="GO:0005634">
    <property type="term" value="C:nucleus"/>
    <property type="evidence" value="ECO:0007669"/>
    <property type="project" value="TreeGrafter"/>
</dbReference>
<dbReference type="PANTHER" id="PTHR10629">
    <property type="entry name" value="CYTOSINE-SPECIFIC METHYLTRANSFERASE"/>
    <property type="match status" value="1"/>
</dbReference>
<feature type="region of interest" description="Disordered" evidence="6">
    <location>
        <begin position="1"/>
        <end position="37"/>
    </location>
</feature>
<evidence type="ECO:0000256" key="1">
    <source>
        <dbReference type="ARBA" id="ARBA00011975"/>
    </source>
</evidence>
<dbReference type="GO" id="GO:0003677">
    <property type="term" value="F:DNA binding"/>
    <property type="evidence" value="ECO:0007669"/>
    <property type="project" value="TreeGrafter"/>
</dbReference>
<gene>
    <name evidence="7" type="ORF">KCU98_g13305</name>
</gene>